<accession>A0A1F5G3V2</accession>
<organism evidence="2 3">
    <name type="scientific">Candidatus Curtissbacteria bacterium RIFCSPHIGHO2_01_FULL_41_11</name>
    <dbReference type="NCBI Taxonomy" id="1797711"/>
    <lineage>
        <taxon>Bacteria</taxon>
        <taxon>Candidatus Curtissiibacteriota</taxon>
    </lineage>
</organism>
<comment type="caution">
    <text evidence="2">The sequence shown here is derived from an EMBL/GenBank/DDBJ whole genome shotgun (WGS) entry which is preliminary data.</text>
</comment>
<evidence type="ECO:0000313" key="3">
    <source>
        <dbReference type="Proteomes" id="UP000179102"/>
    </source>
</evidence>
<proteinExistence type="predicted"/>
<sequence length="428" mass="46580">MGKELEGYRIPVAPPEIAPKAHKRLGPKAKLGIGATIVASVTIALGVYADKNLDKVAEFSRSVIGDENTARIERWFFYLQDQKDQLDFKLFGGRTNPFDKTEEVVSGPDSTSASPAISYDEPVIDNSFFILAPPEPPKPAPLILPETRPILQRDATEGVWTIDGLPRTSPEDILMAKTFINPDSARPYATVGVLLLDKRRISLHMTGGFDDPGGDRGIRGPGIIPESDRPNLLVAWNGGFRGPHGGYGMVADGKEYRPLRNGLASVAVMGDGTILMGQWGRDLVWDENMVAVRQNAVLLVEDCNVTQAARDQGTNNDVWGYVEVNSAEFITWRSAIGLTQNGDLLVAAGNSLSANSLARALQAAGACTAMQLDINTPYVLTSLFFQEENGAITARKFMSSMMDGPGRFLNKQPNDIMYVTHDESKFLP</sequence>
<evidence type="ECO:0000259" key="1">
    <source>
        <dbReference type="Pfam" id="PF09992"/>
    </source>
</evidence>
<dbReference type="AlphaFoldDB" id="A0A1F5G3V2"/>
<gene>
    <name evidence="2" type="ORF">A2870_02090</name>
</gene>
<dbReference type="InterPro" id="IPR018711">
    <property type="entry name" value="NAGPA"/>
</dbReference>
<feature type="domain" description="Phosphodiester glycosidase" evidence="1">
    <location>
        <begin position="233"/>
        <end position="373"/>
    </location>
</feature>
<dbReference type="STRING" id="1797711.A2870_02090"/>
<dbReference type="Pfam" id="PF09992">
    <property type="entry name" value="NAGPA"/>
    <property type="match status" value="1"/>
</dbReference>
<dbReference type="Proteomes" id="UP000179102">
    <property type="component" value="Unassembled WGS sequence"/>
</dbReference>
<dbReference type="EMBL" id="MFAZ01000040">
    <property type="protein sequence ID" value="OGD86563.1"/>
    <property type="molecule type" value="Genomic_DNA"/>
</dbReference>
<evidence type="ECO:0000313" key="2">
    <source>
        <dbReference type="EMBL" id="OGD86563.1"/>
    </source>
</evidence>
<protein>
    <recommendedName>
        <fullName evidence="1">Phosphodiester glycosidase domain-containing protein</fullName>
    </recommendedName>
</protein>
<reference evidence="2 3" key="1">
    <citation type="journal article" date="2016" name="Nat. Commun.">
        <title>Thousands of microbial genomes shed light on interconnected biogeochemical processes in an aquifer system.</title>
        <authorList>
            <person name="Anantharaman K."/>
            <person name="Brown C.T."/>
            <person name="Hug L.A."/>
            <person name="Sharon I."/>
            <person name="Castelle C.J."/>
            <person name="Probst A.J."/>
            <person name="Thomas B.C."/>
            <person name="Singh A."/>
            <person name="Wilkins M.J."/>
            <person name="Karaoz U."/>
            <person name="Brodie E.L."/>
            <person name="Williams K.H."/>
            <person name="Hubbard S.S."/>
            <person name="Banfield J.F."/>
        </authorList>
    </citation>
    <scope>NUCLEOTIDE SEQUENCE [LARGE SCALE GENOMIC DNA]</scope>
</reference>
<name>A0A1F5G3V2_9BACT</name>